<feature type="region of interest" description="Disordered" evidence="13">
    <location>
        <begin position="220"/>
        <end position="254"/>
    </location>
</feature>
<feature type="domain" description="Copper amine oxidase N3-terminal" evidence="15">
    <location>
        <begin position="126"/>
        <end position="218"/>
    </location>
</feature>
<evidence type="ECO:0000259" key="14">
    <source>
        <dbReference type="Pfam" id="PF01179"/>
    </source>
</evidence>
<evidence type="ECO:0000256" key="12">
    <source>
        <dbReference type="RuleBase" id="RU000672"/>
    </source>
</evidence>
<gene>
    <name evidence="16" type="ORF">EW145_g4393</name>
</gene>
<dbReference type="SUPFAM" id="SSF49998">
    <property type="entry name" value="Amine oxidase catalytic domain"/>
    <property type="match status" value="1"/>
</dbReference>
<dbReference type="EMBL" id="SGPK01000223">
    <property type="protein sequence ID" value="THH06001.1"/>
    <property type="molecule type" value="Genomic_DNA"/>
</dbReference>
<evidence type="ECO:0000256" key="10">
    <source>
        <dbReference type="ARBA" id="ARBA00023211"/>
    </source>
</evidence>
<dbReference type="GO" id="GO:0009308">
    <property type="term" value="P:amine metabolic process"/>
    <property type="evidence" value="ECO:0007669"/>
    <property type="project" value="UniProtKB-UniRule"/>
</dbReference>
<keyword evidence="6 12" id="KW-0479">Metal-binding</keyword>
<evidence type="ECO:0000256" key="4">
    <source>
        <dbReference type="ARBA" id="ARBA00007983"/>
    </source>
</evidence>
<dbReference type="InterPro" id="IPR049947">
    <property type="entry name" value="Cu_Am_Ox_Cu-bd"/>
</dbReference>
<dbReference type="AlphaFoldDB" id="A0A4S4L541"/>
<evidence type="ECO:0000313" key="17">
    <source>
        <dbReference type="Proteomes" id="UP000308199"/>
    </source>
</evidence>
<evidence type="ECO:0000313" key="16">
    <source>
        <dbReference type="EMBL" id="THH06001.1"/>
    </source>
</evidence>
<organism evidence="16 17">
    <name type="scientific">Phellinidium pouzarii</name>
    <dbReference type="NCBI Taxonomy" id="167371"/>
    <lineage>
        <taxon>Eukaryota</taxon>
        <taxon>Fungi</taxon>
        <taxon>Dikarya</taxon>
        <taxon>Basidiomycota</taxon>
        <taxon>Agaricomycotina</taxon>
        <taxon>Agaricomycetes</taxon>
        <taxon>Hymenochaetales</taxon>
        <taxon>Hymenochaetaceae</taxon>
        <taxon>Phellinidium</taxon>
    </lineage>
</organism>
<dbReference type="EC" id="1.4.3.-" evidence="12"/>
<dbReference type="SUPFAM" id="SSF54416">
    <property type="entry name" value="Amine oxidase N-terminal region"/>
    <property type="match status" value="2"/>
</dbReference>
<dbReference type="InterPro" id="IPR015802">
    <property type="entry name" value="Cu_amine_oxidase_N3"/>
</dbReference>
<evidence type="ECO:0000259" key="15">
    <source>
        <dbReference type="Pfam" id="PF02728"/>
    </source>
</evidence>
<comment type="caution">
    <text evidence="16">The sequence shown here is derived from an EMBL/GenBank/DDBJ whole genome shotgun (WGS) entry which is preliminary data.</text>
</comment>
<dbReference type="Pfam" id="PF02728">
    <property type="entry name" value="Cu_amine_oxidN3"/>
    <property type="match status" value="1"/>
</dbReference>
<comment type="catalytic activity">
    <reaction evidence="11">
        <text>a primary methyl amine + O2 + H2O = an aldehyde + H2O2 + NH4(+)</text>
        <dbReference type="Rhea" id="RHEA:16153"/>
        <dbReference type="ChEBI" id="CHEBI:15377"/>
        <dbReference type="ChEBI" id="CHEBI:15379"/>
        <dbReference type="ChEBI" id="CHEBI:16240"/>
        <dbReference type="ChEBI" id="CHEBI:17478"/>
        <dbReference type="ChEBI" id="CHEBI:28938"/>
        <dbReference type="ChEBI" id="CHEBI:228804"/>
        <dbReference type="EC" id="1.4.3.21"/>
    </reaction>
</comment>
<proteinExistence type="inferred from homology"/>
<dbReference type="PANTHER" id="PTHR10638">
    <property type="entry name" value="COPPER AMINE OXIDASE"/>
    <property type="match status" value="1"/>
</dbReference>
<comment type="cofactor">
    <cofactor evidence="1">
        <name>Cu cation</name>
        <dbReference type="ChEBI" id="CHEBI:23378"/>
    </cofactor>
</comment>
<dbReference type="Gene3D" id="3.10.450.40">
    <property type="match status" value="2"/>
</dbReference>
<dbReference type="InterPro" id="IPR036460">
    <property type="entry name" value="Cu_amine_oxidase_C_sf"/>
</dbReference>
<keyword evidence="9 12" id="KW-0186">Copper</keyword>
<evidence type="ECO:0000256" key="3">
    <source>
        <dbReference type="ARBA" id="ARBA00001947"/>
    </source>
</evidence>
<comment type="cofactor">
    <cofactor evidence="12">
        <name>Cu cation</name>
        <dbReference type="ChEBI" id="CHEBI:23378"/>
    </cofactor>
    <text evidence="12">Contains 1 topaquinone per subunit.</text>
</comment>
<sequence>MAGDNLTAAQDSTKFAPSTATEVQKLPAHAFLPNPSHPLDPLSPDELSAVSLAIRAFVVEKTSVKALKFITSNTGEPAAAPPAITRKAESDFIDLVTGDAYNIALLLKDGKWVVDHIEKLPDGTQPQISVEELAKAEEIVKSDARVIALAKEVGVLAEHIACDGWAIGYDVRFPNNKRIQQALLFARYSQHENLYAHPLDFVPIVDSNSSEVIHIDFPPSRDANGKLSTEDTLPRPLEGESSASAKRERIPPPSASCDFLPDLISNYKARDDVKPLHIVQPEGVSFKMNGNELEWQKWKMHIAFHHREGIAISTITYNDNGTVRPVFYRLSLAEMVVPYAAPEFPHPRKFAFDSGEYGMGTMANDLSLGCDCVGAIHYLPGCFVGNDGSAIKISNAICIHEEDDGLLWKHSDYRPGGRSFEYIWNYRFYQDGSIEFEVRLTGVLQVYVKADNEATPYGTEIAKNINAHYHQHLFSLRVDPMIDGLNNSVEEVDVVPVSSPTGSSDNFAGNAFRTESKTLKTSAEGVRDYSFDRDRRWRIVNPNSAKHYSSGAAPGYSIMMKGAVQTLLAKEKSWVAKRAVFGTKALWVVKDKEGPDGSRIWPSGKYVPQTRDEPAESIGPWAKENVSIDNEDILLYLTLGINHIPRPEDWPVMPVEHLNVLFKPQNFFRASPALDVPKADDSKSCSAFSQTINTNQCHI</sequence>
<comment type="PTM">
    <text evidence="12">Topaquinone (TPQ) is generated by copper-dependent autoxidation of a specific tyrosyl residue.</text>
</comment>
<protein>
    <recommendedName>
        <fullName evidence="12">Amine oxidase</fullName>
        <ecNumber evidence="12">1.4.3.-</ecNumber>
    </recommendedName>
</protein>
<dbReference type="InterPro" id="IPR000269">
    <property type="entry name" value="Cu_amine_oxidase"/>
</dbReference>
<dbReference type="OrthoDB" id="5379943at2759"/>
<accession>A0A4S4L541</accession>
<dbReference type="Gene3D" id="2.70.98.20">
    <property type="entry name" value="Copper amine oxidase, catalytic domain"/>
    <property type="match status" value="1"/>
</dbReference>
<evidence type="ECO:0000256" key="2">
    <source>
        <dbReference type="ARBA" id="ARBA00001936"/>
    </source>
</evidence>
<evidence type="ECO:0000256" key="5">
    <source>
        <dbReference type="ARBA" id="ARBA00011738"/>
    </source>
</evidence>
<evidence type="ECO:0000256" key="11">
    <source>
        <dbReference type="ARBA" id="ARBA00048032"/>
    </source>
</evidence>
<evidence type="ECO:0000256" key="13">
    <source>
        <dbReference type="SAM" id="MobiDB-lite"/>
    </source>
</evidence>
<keyword evidence="17" id="KW-1185">Reference proteome</keyword>
<evidence type="ECO:0000256" key="7">
    <source>
        <dbReference type="ARBA" id="ARBA00022772"/>
    </source>
</evidence>
<dbReference type="InterPro" id="IPR016182">
    <property type="entry name" value="Cu_amine_oxidase_N-reg"/>
</dbReference>
<feature type="domain" description="Copper amine oxidase catalytic" evidence="14">
    <location>
        <begin position="276"/>
        <end position="674"/>
    </location>
</feature>
<evidence type="ECO:0000256" key="8">
    <source>
        <dbReference type="ARBA" id="ARBA00023002"/>
    </source>
</evidence>
<keyword evidence="10" id="KW-0464">Manganese</keyword>
<dbReference type="InterPro" id="IPR015798">
    <property type="entry name" value="Cu_amine_oxidase_C"/>
</dbReference>
<reference evidence="16 17" key="1">
    <citation type="submission" date="2019-02" db="EMBL/GenBank/DDBJ databases">
        <title>Genome sequencing of the rare red list fungi Phellinidium pouzarii.</title>
        <authorList>
            <person name="Buettner E."/>
            <person name="Kellner H."/>
        </authorList>
    </citation>
    <scope>NUCLEOTIDE SEQUENCE [LARGE SCALE GENOMIC DNA]</scope>
    <source>
        <strain evidence="16 17">DSM 108285</strain>
    </source>
</reference>
<name>A0A4S4L541_9AGAM</name>
<dbReference type="PANTHER" id="PTHR10638:SF86">
    <property type="entry name" value="COPPER AMINE OXIDASE 1-RELATED"/>
    <property type="match status" value="1"/>
</dbReference>
<keyword evidence="8 12" id="KW-0560">Oxidoreductase</keyword>
<evidence type="ECO:0000256" key="1">
    <source>
        <dbReference type="ARBA" id="ARBA00001935"/>
    </source>
</evidence>
<comment type="cofactor">
    <cofactor evidence="3">
        <name>Zn(2+)</name>
        <dbReference type="ChEBI" id="CHEBI:29105"/>
    </cofactor>
</comment>
<dbReference type="PROSITE" id="PS01165">
    <property type="entry name" value="COPPER_AMINE_OXID_2"/>
    <property type="match status" value="1"/>
</dbReference>
<dbReference type="GO" id="GO:0005507">
    <property type="term" value="F:copper ion binding"/>
    <property type="evidence" value="ECO:0007669"/>
    <property type="project" value="InterPro"/>
</dbReference>
<evidence type="ECO:0000256" key="6">
    <source>
        <dbReference type="ARBA" id="ARBA00022723"/>
    </source>
</evidence>
<comment type="subunit">
    <text evidence="5">Homodimer.</text>
</comment>
<dbReference type="GO" id="GO:0048038">
    <property type="term" value="F:quinone binding"/>
    <property type="evidence" value="ECO:0007669"/>
    <property type="project" value="InterPro"/>
</dbReference>
<dbReference type="GO" id="GO:0008131">
    <property type="term" value="F:primary methylamine oxidase activity"/>
    <property type="evidence" value="ECO:0007669"/>
    <property type="project" value="UniProtKB-EC"/>
</dbReference>
<dbReference type="Proteomes" id="UP000308199">
    <property type="component" value="Unassembled WGS sequence"/>
</dbReference>
<keyword evidence="7 12" id="KW-0801">TPQ</keyword>
<comment type="similarity">
    <text evidence="4 12">Belongs to the copper/topaquinone oxidase family.</text>
</comment>
<dbReference type="Pfam" id="PF01179">
    <property type="entry name" value="Cu_amine_oxid"/>
    <property type="match status" value="1"/>
</dbReference>
<comment type="cofactor">
    <cofactor evidence="2">
        <name>Mn(2+)</name>
        <dbReference type="ChEBI" id="CHEBI:29035"/>
    </cofactor>
</comment>
<evidence type="ECO:0000256" key="9">
    <source>
        <dbReference type="ARBA" id="ARBA00023008"/>
    </source>
</evidence>